<keyword evidence="6" id="KW-0723">Serine/threonine-protein kinase</keyword>
<evidence type="ECO:0000256" key="8">
    <source>
        <dbReference type="ARBA" id="ARBA00022741"/>
    </source>
</evidence>
<comment type="catalytic activity">
    <reaction evidence="11">
        <text>L-threonyl-[protein] + ATP = O-phospho-L-threonyl-[protein] + ADP + H(+)</text>
        <dbReference type="Rhea" id="RHEA:46608"/>
        <dbReference type="Rhea" id="RHEA-COMP:11060"/>
        <dbReference type="Rhea" id="RHEA-COMP:11605"/>
        <dbReference type="ChEBI" id="CHEBI:15378"/>
        <dbReference type="ChEBI" id="CHEBI:30013"/>
        <dbReference type="ChEBI" id="CHEBI:30616"/>
        <dbReference type="ChEBI" id="CHEBI:61977"/>
        <dbReference type="ChEBI" id="CHEBI:456216"/>
        <dbReference type="EC" id="2.7.11.1"/>
    </reaction>
</comment>
<keyword evidence="7" id="KW-0808">Transferase</keyword>
<evidence type="ECO:0000256" key="5">
    <source>
        <dbReference type="ARBA" id="ARBA00022490"/>
    </source>
</evidence>
<dbReference type="Gene3D" id="1.10.510.10">
    <property type="entry name" value="Transferase(Phosphotransferase) domain 1"/>
    <property type="match status" value="1"/>
</dbReference>
<keyword evidence="8 13" id="KW-0547">Nucleotide-binding</keyword>
<evidence type="ECO:0000256" key="14">
    <source>
        <dbReference type="SAM" id="MobiDB-lite"/>
    </source>
</evidence>
<gene>
    <name evidence="16" type="ORF">PUN28_002892</name>
</gene>
<dbReference type="InterPro" id="IPR000719">
    <property type="entry name" value="Prot_kinase_dom"/>
</dbReference>
<dbReference type="GO" id="GO:0000278">
    <property type="term" value="P:mitotic cell cycle"/>
    <property type="evidence" value="ECO:0007669"/>
    <property type="project" value="TreeGrafter"/>
</dbReference>
<evidence type="ECO:0000256" key="2">
    <source>
        <dbReference type="ARBA" id="ARBA00004496"/>
    </source>
</evidence>
<evidence type="ECO:0000256" key="4">
    <source>
        <dbReference type="ARBA" id="ARBA00022454"/>
    </source>
</evidence>
<dbReference type="InterPro" id="IPR024604">
    <property type="entry name" value="GSG2_C"/>
</dbReference>
<sequence length="1131" mass="130820">MNRKLPIRTYQRKTVKKPFVTSLALSFISSTNCNFVEKQNVDDSLNYDPFETTFDRIAKEAVLPPRPLNTDENDSWQSTSSESDIDNLTSVKSTNFLISSTQNSAQVDHKLARTKNKKDAVQEMAISTGKLTKRTRMMSINDERQPEKVQGQKKKKKIQKKKELKNKLKSCTDNKQVLDVNTLMHNSKSASYENGVSYNNNDERLYQNVKKIDEKIMQTESIKMNESTASLKYIANYQQIKPCFVKLDSHDVQNYILNCEKFSENQQNIQCDTNADKNIIKVQNTTLLSPEYNDAKSFKDMQIKSCSVVLNDIVENKYLESKRNVRNIKDISNMSRLVIYNPSEIGTKNQIKKHFINVERLKIKKFIKESDIVFNKEKENIFSSTPIRKQVEHINLVTVSPIISNINDDLHLNQEYSLIVTKEEMQTSQMFQKSPTSTSNFAIENEVTSCKDNDHVIVTQRHKSEISYLLSISPANTDQSPSLFGNTIYNRSSNDTNENNREKKNVLAATNMKDILVESCLEQKRVPTDREESDENLQYTSPSKICTASENNISDNHVLLTRLQDSIRIGKRMQYPKWQLSMSNISDSLNIEATQLNNEMYYCAAKDKNLSPSHSTYNLEHSKSFSDMPLYSKINAQVEKSVFLKPGKQWTRSLSILSNINKKSDLDKLSIGKGKNWRHSVRNILDMQQQGLSQCCTKNRKDDKTNLHNDTSTIVSMSNSNMYKELNLMNSSRFFKRISTRVVLNNTNLKSDIKDTPFLEAFGIITEKSPNSNLSYRKESSIHDEISNHSTTVKDVVLQKCSQNHYVSFADRYPDLYLEHCRKIGEGVYGEVFLYEHNDIKSVIKIIPIENEQLVNGEPQKKFNEVLSEIVIAKELDDLKLNNTYKTNGFVHVKNISCIIGKYPEKLIELWNVYDNEKTSDNDCPSMFGENQLYIVFELDHGGEDLEAFIFQTAEEAYSLFLQIALALAVAEKAFEFEHRDLHWGNVLVSRTKELYTYYTLGEKKIKFPNKGVKVSVIDYTLSRMLYEGCCIYNDLALDPVLFTAHGDYQFEIYRLMRDKIENNWQKFEPYTNILWLHYILDKMITMIRYKKTNLKVHKKNIIKLKNFKDSILNYSSAYDFINNSDNITYL</sequence>
<dbReference type="FunFam" id="1.10.510.10:FF:000401">
    <property type="entry name" value="serine/threonine-protein kinase haspin"/>
    <property type="match status" value="1"/>
</dbReference>
<dbReference type="Pfam" id="PF12330">
    <property type="entry name" value="Haspin_kinase"/>
    <property type="match status" value="1"/>
</dbReference>
<dbReference type="InterPro" id="IPR017441">
    <property type="entry name" value="Protein_kinase_ATP_BS"/>
</dbReference>
<dbReference type="SMART" id="SM01331">
    <property type="entry name" value="DUF3635"/>
    <property type="match status" value="1"/>
</dbReference>
<dbReference type="SUPFAM" id="SSF56112">
    <property type="entry name" value="Protein kinase-like (PK-like)"/>
    <property type="match status" value="1"/>
</dbReference>
<dbReference type="PROSITE" id="PS00107">
    <property type="entry name" value="PROTEIN_KINASE_ATP"/>
    <property type="match status" value="1"/>
</dbReference>
<evidence type="ECO:0000256" key="13">
    <source>
        <dbReference type="PROSITE-ProRule" id="PRU10141"/>
    </source>
</evidence>
<reference evidence="16 17" key="1">
    <citation type="submission" date="2023-03" db="EMBL/GenBank/DDBJ databases">
        <title>High recombination rates correlate with genetic variation in Cardiocondyla obscurior ants.</title>
        <authorList>
            <person name="Errbii M."/>
        </authorList>
    </citation>
    <scope>NUCLEOTIDE SEQUENCE [LARGE SCALE GENOMIC DNA]</scope>
    <source>
        <strain evidence="16">Alpha-2009</strain>
        <tissue evidence="16">Whole body</tissue>
    </source>
</reference>
<comment type="caution">
    <text evidence="16">The sequence shown here is derived from an EMBL/GenBank/DDBJ whole genome shotgun (WGS) entry which is preliminary data.</text>
</comment>
<dbReference type="PROSITE" id="PS50011">
    <property type="entry name" value="PROTEIN_KINASE_DOM"/>
    <property type="match status" value="1"/>
</dbReference>
<feature type="compositionally biased region" description="Basic residues" evidence="14">
    <location>
        <begin position="151"/>
        <end position="164"/>
    </location>
</feature>
<dbReference type="InterPro" id="IPR011009">
    <property type="entry name" value="Kinase-like_dom_sf"/>
</dbReference>
<evidence type="ECO:0000256" key="10">
    <source>
        <dbReference type="ARBA" id="ARBA00022840"/>
    </source>
</evidence>
<feature type="region of interest" description="Disordered" evidence="14">
    <location>
        <begin position="143"/>
        <end position="164"/>
    </location>
</feature>
<dbReference type="GO" id="GO:0035556">
    <property type="term" value="P:intracellular signal transduction"/>
    <property type="evidence" value="ECO:0007669"/>
    <property type="project" value="TreeGrafter"/>
</dbReference>
<keyword evidence="17" id="KW-1185">Reference proteome</keyword>
<dbReference type="GO" id="GO:0005737">
    <property type="term" value="C:cytoplasm"/>
    <property type="evidence" value="ECO:0007669"/>
    <property type="project" value="UniProtKB-SubCell"/>
</dbReference>
<dbReference type="Gene3D" id="3.30.200.20">
    <property type="entry name" value="Phosphorylase Kinase, domain 1"/>
    <property type="match status" value="1"/>
</dbReference>
<dbReference type="EMBL" id="JADYXP020000002">
    <property type="protein sequence ID" value="KAL0131660.1"/>
    <property type="molecule type" value="Genomic_DNA"/>
</dbReference>
<comment type="catalytic activity">
    <reaction evidence="12">
        <text>L-seryl-[protein] + ATP = O-phospho-L-seryl-[protein] + ADP + H(+)</text>
        <dbReference type="Rhea" id="RHEA:17989"/>
        <dbReference type="Rhea" id="RHEA-COMP:9863"/>
        <dbReference type="Rhea" id="RHEA-COMP:11604"/>
        <dbReference type="ChEBI" id="CHEBI:15378"/>
        <dbReference type="ChEBI" id="CHEBI:29999"/>
        <dbReference type="ChEBI" id="CHEBI:30616"/>
        <dbReference type="ChEBI" id="CHEBI:83421"/>
        <dbReference type="ChEBI" id="CHEBI:456216"/>
        <dbReference type="EC" id="2.7.11.1"/>
    </reaction>
</comment>
<evidence type="ECO:0000256" key="12">
    <source>
        <dbReference type="ARBA" id="ARBA00048679"/>
    </source>
</evidence>
<dbReference type="EC" id="2.7.11.1" evidence="3"/>
<evidence type="ECO:0000256" key="6">
    <source>
        <dbReference type="ARBA" id="ARBA00022527"/>
    </source>
</evidence>
<dbReference type="PANTHER" id="PTHR24419:SF18">
    <property type="entry name" value="SERINE_THREONINE-PROTEIN KINASE HASPIN"/>
    <property type="match status" value="1"/>
</dbReference>
<evidence type="ECO:0000256" key="1">
    <source>
        <dbReference type="ARBA" id="ARBA00004286"/>
    </source>
</evidence>
<evidence type="ECO:0000313" key="17">
    <source>
        <dbReference type="Proteomes" id="UP001430953"/>
    </source>
</evidence>
<dbReference type="Proteomes" id="UP001430953">
    <property type="component" value="Unassembled WGS sequence"/>
</dbReference>
<evidence type="ECO:0000256" key="7">
    <source>
        <dbReference type="ARBA" id="ARBA00022679"/>
    </source>
</evidence>
<evidence type="ECO:0000256" key="11">
    <source>
        <dbReference type="ARBA" id="ARBA00047899"/>
    </source>
</evidence>
<proteinExistence type="predicted"/>
<evidence type="ECO:0000313" key="16">
    <source>
        <dbReference type="EMBL" id="KAL0131660.1"/>
    </source>
</evidence>
<feature type="compositionally biased region" description="Polar residues" evidence="14">
    <location>
        <begin position="75"/>
        <end position="84"/>
    </location>
</feature>
<dbReference type="GO" id="GO:0005634">
    <property type="term" value="C:nucleus"/>
    <property type="evidence" value="ECO:0007669"/>
    <property type="project" value="TreeGrafter"/>
</dbReference>
<keyword evidence="4" id="KW-0158">Chromosome</keyword>
<dbReference type="GO" id="GO:0072354">
    <property type="term" value="F:histone H3T3 kinase activity"/>
    <property type="evidence" value="ECO:0007669"/>
    <property type="project" value="TreeGrafter"/>
</dbReference>
<dbReference type="GO" id="GO:0005694">
    <property type="term" value="C:chromosome"/>
    <property type="evidence" value="ECO:0007669"/>
    <property type="project" value="UniProtKB-SubCell"/>
</dbReference>
<accession>A0AAW2GWJ8</accession>
<dbReference type="GO" id="GO:0005524">
    <property type="term" value="F:ATP binding"/>
    <property type="evidence" value="ECO:0007669"/>
    <property type="project" value="UniProtKB-UniRule"/>
</dbReference>
<name>A0AAW2GWJ8_9HYME</name>
<keyword evidence="9" id="KW-0418">Kinase</keyword>
<dbReference type="PANTHER" id="PTHR24419">
    <property type="entry name" value="INTERLEUKIN-1 RECEPTOR-ASSOCIATED KINASE"/>
    <property type="match status" value="1"/>
</dbReference>
<comment type="subcellular location">
    <subcellularLocation>
        <location evidence="1">Chromosome</location>
    </subcellularLocation>
    <subcellularLocation>
        <location evidence="2">Cytoplasm</location>
    </subcellularLocation>
</comment>
<feature type="domain" description="Protein kinase" evidence="15">
    <location>
        <begin position="818"/>
        <end position="1131"/>
    </location>
</feature>
<feature type="region of interest" description="Disordered" evidence="14">
    <location>
        <begin position="65"/>
        <end position="84"/>
    </location>
</feature>
<feature type="binding site" evidence="13">
    <location>
        <position position="845"/>
    </location>
    <ligand>
        <name>ATP</name>
        <dbReference type="ChEBI" id="CHEBI:30616"/>
    </ligand>
</feature>
<protein>
    <recommendedName>
        <fullName evidence="3">non-specific serine/threonine protein kinase</fullName>
        <ecNumber evidence="3">2.7.11.1</ecNumber>
    </recommendedName>
</protein>
<evidence type="ECO:0000259" key="15">
    <source>
        <dbReference type="PROSITE" id="PS50011"/>
    </source>
</evidence>
<dbReference type="AlphaFoldDB" id="A0AAW2GWJ8"/>
<evidence type="ECO:0000256" key="3">
    <source>
        <dbReference type="ARBA" id="ARBA00012513"/>
    </source>
</evidence>
<keyword evidence="5" id="KW-0963">Cytoplasm</keyword>
<evidence type="ECO:0000256" key="9">
    <source>
        <dbReference type="ARBA" id="ARBA00022777"/>
    </source>
</evidence>
<keyword evidence="10 13" id="KW-0067">ATP-binding</keyword>
<organism evidence="16 17">
    <name type="scientific">Cardiocondyla obscurior</name>
    <dbReference type="NCBI Taxonomy" id="286306"/>
    <lineage>
        <taxon>Eukaryota</taxon>
        <taxon>Metazoa</taxon>
        <taxon>Ecdysozoa</taxon>
        <taxon>Arthropoda</taxon>
        <taxon>Hexapoda</taxon>
        <taxon>Insecta</taxon>
        <taxon>Pterygota</taxon>
        <taxon>Neoptera</taxon>
        <taxon>Endopterygota</taxon>
        <taxon>Hymenoptera</taxon>
        <taxon>Apocrita</taxon>
        <taxon>Aculeata</taxon>
        <taxon>Formicoidea</taxon>
        <taxon>Formicidae</taxon>
        <taxon>Myrmicinae</taxon>
        <taxon>Cardiocondyla</taxon>
    </lineage>
</organism>